<evidence type="ECO:0000313" key="15">
    <source>
        <dbReference type="Proteomes" id="UP001499851"/>
    </source>
</evidence>
<keyword evidence="14" id="KW-0547">Nucleotide-binding</keyword>
<evidence type="ECO:0000256" key="3">
    <source>
        <dbReference type="ARBA" id="ARBA00012438"/>
    </source>
</evidence>
<gene>
    <name evidence="14" type="ORF">GCM10009830_42120</name>
</gene>
<dbReference type="InterPro" id="IPR003660">
    <property type="entry name" value="HAMP_dom"/>
</dbReference>
<dbReference type="InterPro" id="IPR005467">
    <property type="entry name" value="His_kinase_dom"/>
</dbReference>
<dbReference type="Gene3D" id="3.30.565.10">
    <property type="entry name" value="Histidine kinase-like ATPase, C-terminal domain"/>
    <property type="match status" value="1"/>
</dbReference>
<keyword evidence="10 11" id="KW-0472">Membrane</keyword>
<evidence type="ECO:0000259" key="12">
    <source>
        <dbReference type="PROSITE" id="PS50109"/>
    </source>
</evidence>
<dbReference type="PANTHER" id="PTHR45436">
    <property type="entry name" value="SENSOR HISTIDINE KINASE YKOH"/>
    <property type="match status" value="1"/>
</dbReference>
<dbReference type="InterPro" id="IPR050428">
    <property type="entry name" value="TCS_sensor_his_kinase"/>
</dbReference>
<feature type="transmembrane region" description="Helical" evidence="11">
    <location>
        <begin position="72"/>
        <end position="95"/>
    </location>
</feature>
<accession>A0ABP4TLS5</accession>
<dbReference type="Proteomes" id="UP001499851">
    <property type="component" value="Unassembled WGS sequence"/>
</dbReference>
<dbReference type="SMART" id="SM00304">
    <property type="entry name" value="HAMP"/>
    <property type="match status" value="1"/>
</dbReference>
<comment type="caution">
    <text evidence="14">The sequence shown here is derived from an EMBL/GenBank/DDBJ whole genome shotgun (WGS) entry which is preliminary data.</text>
</comment>
<dbReference type="SUPFAM" id="SSF55874">
    <property type="entry name" value="ATPase domain of HSP90 chaperone/DNA topoisomerase II/histidine kinase"/>
    <property type="match status" value="1"/>
</dbReference>
<dbReference type="CDD" id="cd00075">
    <property type="entry name" value="HATPase"/>
    <property type="match status" value="1"/>
</dbReference>
<feature type="domain" description="HAMP" evidence="13">
    <location>
        <begin position="96"/>
        <end position="149"/>
    </location>
</feature>
<dbReference type="Gene3D" id="6.10.340.10">
    <property type="match status" value="1"/>
</dbReference>
<reference evidence="15" key="1">
    <citation type="journal article" date="2019" name="Int. J. Syst. Evol. Microbiol.">
        <title>The Global Catalogue of Microorganisms (GCM) 10K type strain sequencing project: providing services to taxonomists for standard genome sequencing and annotation.</title>
        <authorList>
            <consortium name="The Broad Institute Genomics Platform"/>
            <consortium name="The Broad Institute Genome Sequencing Center for Infectious Disease"/>
            <person name="Wu L."/>
            <person name="Ma J."/>
        </authorList>
    </citation>
    <scope>NUCLEOTIDE SEQUENCE [LARGE SCALE GENOMIC DNA]</scope>
    <source>
        <strain evidence="15">JCM 16001</strain>
    </source>
</reference>
<dbReference type="SUPFAM" id="SSF158472">
    <property type="entry name" value="HAMP domain-like"/>
    <property type="match status" value="1"/>
</dbReference>
<dbReference type="Pfam" id="PF02518">
    <property type="entry name" value="HATPase_c"/>
    <property type="match status" value="1"/>
</dbReference>
<dbReference type="PRINTS" id="PR00344">
    <property type="entry name" value="BCTRLSENSOR"/>
</dbReference>
<keyword evidence="5" id="KW-0808">Transferase</keyword>
<dbReference type="CDD" id="cd06225">
    <property type="entry name" value="HAMP"/>
    <property type="match status" value="1"/>
</dbReference>
<dbReference type="SMART" id="SM00387">
    <property type="entry name" value="HATPase_c"/>
    <property type="match status" value="1"/>
</dbReference>
<dbReference type="SUPFAM" id="SSF47384">
    <property type="entry name" value="Homodimeric domain of signal transducing histidine kinase"/>
    <property type="match status" value="1"/>
</dbReference>
<evidence type="ECO:0000259" key="13">
    <source>
        <dbReference type="PROSITE" id="PS50885"/>
    </source>
</evidence>
<sequence length="377" mass="38878">MPRVRTETRFTVLYGAAFLLCGAALLALVLLIAGGDRADTAPAGEGGASPAAQIAALQRQLADADARHSRQILIACVCALALMILVSLLVGRVLAKRVLGPLRRITAVTREITAERLDRRLALTGPRDEVTDLADTVDDLLERLEAAFNAQRRFAADASHELRTPLATMRAAVDVAAAKPAAPAPVTALADRLRPQLDQVDRLLDGLLALARAQHGAFGADTCDLADLAAAAIDARADEIAALGLAVTADLPPSPVTGDPALLTRLVGNLVDNAVVHNEPGGAVAVALTAADGLVRLTVHGSGPVLDRDLVADLVRPFHRHGADRTGSDRGSGLGLAIVDAITTAHGGALVLTAPPEGGLAATVALPEARRSETAPR</sequence>
<keyword evidence="8 11" id="KW-1133">Transmembrane helix</keyword>
<dbReference type="EMBL" id="BAAAQF010000022">
    <property type="protein sequence ID" value="GAA1690082.1"/>
    <property type="molecule type" value="Genomic_DNA"/>
</dbReference>
<dbReference type="PROSITE" id="PS50109">
    <property type="entry name" value="HIS_KIN"/>
    <property type="match status" value="1"/>
</dbReference>
<evidence type="ECO:0000313" key="14">
    <source>
        <dbReference type="EMBL" id="GAA1690082.1"/>
    </source>
</evidence>
<dbReference type="InterPro" id="IPR004358">
    <property type="entry name" value="Sig_transdc_His_kin-like_C"/>
</dbReference>
<dbReference type="Pfam" id="PF00512">
    <property type="entry name" value="HisKA"/>
    <property type="match status" value="1"/>
</dbReference>
<dbReference type="InterPro" id="IPR003661">
    <property type="entry name" value="HisK_dim/P_dom"/>
</dbReference>
<dbReference type="CDD" id="cd00082">
    <property type="entry name" value="HisKA"/>
    <property type="match status" value="1"/>
</dbReference>
<evidence type="ECO:0000256" key="5">
    <source>
        <dbReference type="ARBA" id="ARBA00022679"/>
    </source>
</evidence>
<dbReference type="InterPro" id="IPR036097">
    <property type="entry name" value="HisK_dim/P_sf"/>
</dbReference>
<keyword evidence="6 11" id="KW-0812">Transmembrane</keyword>
<dbReference type="EC" id="2.7.13.3" evidence="3"/>
<dbReference type="GO" id="GO:0005524">
    <property type="term" value="F:ATP binding"/>
    <property type="evidence" value="ECO:0007669"/>
    <property type="project" value="UniProtKB-KW"/>
</dbReference>
<keyword evidence="9" id="KW-0902">Two-component regulatory system</keyword>
<feature type="domain" description="Histidine kinase" evidence="12">
    <location>
        <begin position="157"/>
        <end position="370"/>
    </location>
</feature>
<dbReference type="Gene3D" id="1.10.287.130">
    <property type="match status" value="1"/>
</dbReference>
<feature type="transmembrane region" description="Helical" evidence="11">
    <location>
        <begin position="12"/>
        <end position="33"/>
    </location>
</feature>
<keyword evidence="7" id="KW-0418">Kinase</keyword>
<evidence type="ECO:0000256" key="10">
    <source>
        <dbReference type="ARBA" id="ARBA00023136"/>
    </source>
</evidence>
<keyword evidence="14" id="KW-0067">ATP-binding</keyword>
<evidence type="ECO:0000256" key="11">
    <source>
        <dbReference type="SAM" id="Phobius"/>
    </source>
</evidence>
<dbReference type="InterPro" id="IPR003594">
    <property type="entry name" value="HATPase_dom"/>
</dbReference>
<proteinExistence type="predicted"/>
<keyword evidence="4" id="KW-0597">Phosphoprotein</keyword>
<evidence type="ECO:0000256" key="8">
    <source>
        <dbReference type="ARBA" id="ARBA00022989"/>
    </source>
</evidence>
<comment type="catalytic activity">
    <reaction evidence="1">
        <text>ATP + protein L-histidine = ADP + protein N-phospho-L-histidine.</text>
        <dbReference type="EC" id="2.7.13.3"/>
    </reaction>
</comment>
<evidence type="ECO:0000256" key="9">
    <source>
        <dbReference type="ARBA" id="ARBA00023012"/>
    </source>
</evidence>
<dbReference type="InterPro" id="IPR036890">
    <property type="entry name" value="HATPase_C_sf"/>
</dbReference>
<evidence type="ECO:0000256" key="1">
    <source>
        <dbReference type="ARBA" id="ARBA00000085"/>
    </source>
</evidence>
<evidence type="ECO:0000256" key="2">
    <source>
        <dbReference type="ARBA" id="ARBA00004236"/>
    </source>
</evidence>
<comment type="subcellular location">
    <subcellularLocation>
        <location evidence="2">Cell membrane</location>
    </subcellularLocation>
</comment>
<organism evidence="14 15">
    <name type="scientific">Glycomyces endophyticus</name>
    <dbReference type="NCBI Taxonomy" id="480996"/>
    <lineage>
        <taxon>Bacteria</taxon>
        <taxon>Bacillati</taxon>
        <taxon>Actinomycetota</taxon>
        <taxon>Actinomycetes</taxon>
        <taxon>Glycomycetales</taxon>
        <taxon>Glycomycetaceae</taxon>
        <taxon>Glycomyces</taxon>
    </lineage>
</organism>
<dbReference type="Pfam" id="PF00672">
    <property type="entry name" value="HAMP"/>
    <property type="match status" value="1"/>
</dbReference>
<name>A0ABP4TLS5_9ACTN</name>
<evidence type="ECO:0000256" key="7">
    <source>
        <dbReference type="ARBA" id="ARBA00022777"/>
    </source>
</evidence>
<evidence type="ECO:0000256" key="4">
    <source>
        <dbReference type="ARBA" id="ARBA00022553"/>
    </source>
</evidence>
<dbReference type="RefSeq" id="WP_344490702.1">
    <property type="nucleotide sequence ID" value="NZ_BAAAQF010000022.1"/>
</dbReference>
<evidence type="ECO:0000256" key="6">
    <source>
        <dbReference type="ARBA" id="ARBA00022692"/>
    </source>
</evidence>
<dbReference type="PANTHER" id="PTHR45436:SF5">
    <property type="entry name" value="SENSOR HISTIDINE KINASE TRCS"/>
    <property type="match status" value="1"/>
</dbReference>
<dbReference type="PROSITE" id="PS50885">
    <property type="entry name" value="HAMP"/>
    <property type="match status" value="1"/>
</dbReference>
<keyword evidence="15" id="KW-1185">Reference proteome</keyword>
<dbReference type="SMART" id="SM00388">
    <property type="entry name" value="HisKA"/>
    <property type="match status" value="1"/>
</dbReference>
<protein>
    <recommendedName>
        <fullName evidence="3">histidine kinase</fullName>
        <ecNumber evidence="3">2.7.13.3</ecNumber>
    </recommendedName>
</protein>